<dbReference type="EMBL" id="CAJZBQ010000003">
    <property type="protein sequence ID" value="CAG9310960.1"/>
    <property type="molecule type" value="Genomic_DNA"/>
</dbReference>
<dbReference type="Proteomes" id="UP001162131">
    <property type="component" value="Unassembled WGS sequence"/>
</dbReference>
<evidence type="ECO:0000313" key="2">
    <source>
        <dbReference type="Proteomes" id="UP001162131"/>
    </source>
</evidence>
<protein>
    <submittedName>
        <fullName evidence="1">Uncharacterized protein</fullName>
    </submittedName>
</protein>
<name>A0AAU9IN95_9CILI</name>
<dbReference type="GO" id="GO:0005886">
    <property type="term" value="C:plasma membrane"/>
    <property type="evidence" value="ECO:0007669"/>
    <property type="project" value="TreeGrafter"/>
</dbReference>
<dbReference type="PANTHER" id="PTHR21439:SF0">
    <property type="entry name" value="PROTEIN OSCP1"/>
    <property type="match status" value="1"/>
</dbReference>
<dbReference type="Pfam" id="PF10188">
    <property type="entry name" value="Oscp1"/>
    <property type="match status" value="1"/>
</dbReference>
<comment type="caution">
    <text evidence="1">The sequence shown here is derived from an EMBL/GenBank/DDBJ whole genome shotgun (WGS) entry which is preliminary data.</text>
</comment>
<organism evidence="1 2">
    <name type="scientific">Blepharisma stoltei</name>
    <dbReference type="NCBI Taxonomy" id="1481888"/>
    <lineage>
        <taxon>Eukaryota</taxon>
        <taxon>Sar</taxon>
        <taxon>Alveolata</taxon>
        <taxon>Ciliophora</taxon>
        <taxon>Postciliodesmatophora</taxon>
        <taxon>Heterotrichea</taxon>
        <taxon>Heterotrichida</taxon>
        <taxon>Blepharismidae</taxon>
        <taxon>Blepharisma</taxon>
    </lineage>
</organism>
<dbReference type="AlphaFoldDB" id="A0AAU9IN95"/>
<accession>A0AAU9IN95</accession>
<dbReference type="PANTHER" id="PTHR21439">
    <property type="entry name" value="OXIDORED-NITRO DOMAIN-CONTAINING PROTEIN"/>
    <property type="match status" value="1"/>
</dbReference>
<gene>
    <name evidence="1" type="ORF">BSTOLATCC_MIC2674</name>
</gene>
<reference evidence="1" key="1">
    <citation type="submission" date="2021-09" db="EMBL/GenBank/DDBJ databases">
        <authorList>
            <consortium name="AG Swart"/>
            <person name="Singh M."/>
            <person name="Singh A."/>
            <person name="Seah K."/>
            <person name="Emmerich C."/>
        </authorList>
    </citation>
    <scope>NUCLEOTIDE SEQUENCE</scope>
    <source>
        <strain evidence="1">ATCC30299</strain>
    </source>
</reference>
<dbReference type="GO" id="GO:0005737">
    <property type="term" value="C:cytoplasm"/>
    <property type="evidence" value="ECO:0007669"/>
    <property type="project" value="TreeGrafter"/>
</dbReference>
<dbReference type="InterPro" id="IPR019332">
    <property type="entry name" value="OSCP1"/>
</dbReference>
<proteinExistence type="predicted"/>
<keyword evidence="2" id="KW-1185">Reference proteome</keyword>
<sequence>MSETQLALPFLIIGLGSEMINFLLHKTEVQNIDSTKSSKLKRDLIKYLYSNDFINEMMTPQPIYNLRACEEIFKKLLSISIFKTKANGWKKLFKIMTMNYKSKLINLKWPEELLDMTVSYMKNLRILVAETDEEVLINDSVAKMKALFDMCSSAGYNRIKQTLFKTLQNSNTKIGSMLKSGTQLRDGSFGFDNFTAPPGTKPPGDGKVYFYGNFRSKLKIKIPLREKYEKSKAPSRRPGEMNINTSQEEEDKSFIFDESERKGVAKWELDSLHKMINPSEEVVNTESVVLDYEEKTAPKPEIKDEKEIVKEMKAKIDNSKLEKMKAYFNEESHKEPSEDDLMINLGVK</sequence>
<evidence type="ECO:0000313" key="1">
    <source>
        <dbReference type="EMBL" id="CAG9310960.1"/>
    </source>
</evidence>